<reference evidence="1" key="2">
    <citation type="journal article" date="2015" name="Fish Shellfish Immunol.">
        <title>Early steps in the European eel (Anguilla anguilla)-Vibrio vulnificus interaction in the gills: Role of the RtxA13 toxin.</title>
        <authorList>
            <person name="Callol A."/>
            <person name="Pajuelo D."/>
            <person name="Ebbesson L."/>
            <person name="Teles M."/>
            <person name="MacKenzie S."/>
            <person name="Amaro C."/>
        </authorList>
    </citation>
    <scope>NUCLEOTIDE SEQUENCE</scope>
</reference>
<reference evidence="1" key="1">
    <citation type="submission" date="2014-11" db="EMBL/GenBank/DDBJ databases">
        <authorList>
            <person name="Amaro Gonzalez C."/>
        </authorList>
    </citation>
    <scope>NUCLEOTIDE SEQUENCE</scope>
</reference>
<organism evidence="1">
    <name type="scientific">Anguilla anguilla</name>
    <name type="common">European freshwater eel</name>
    <name type="synonym">Muraena anguilla</name>
    <dbReference type="NCBI Taxonomy" id="7936"/>
    <lineage>
        <taxon>Eukaryota</taxon>
        <taxon>Metazoa</taxon>
        <taxon>Chordata</taxon>
        <taxon>Craniata</taxon>
        <taxon>Vertebrata</taxon>
        <taxon>Euteleostomi</taxon>
        <taxon>Actinopterygii</taxon>
        <taxon>Neopterygii</taxon>
        <taxon>Teleostei</taxon>
        <taxon>Anguilliformes</taxon>
        <taxon>Anguillidae</taxon>
        <taxon>Anguilla</taxon>
    </lineage>
</organism>
<evidence type="ECO:0000313" key="1">
    <source>
        <dbReference type="EMBL" id="JAH35900.1"/>
    </source>
</evidence>
<dbReference type="AlphaFoldDB" id="A0A0E9S5H2"/>
<dbReference type="EMBL" id="GBXM01072677">
    <property type="protein sequence ID" value="JAH35900.1"/>
    <property type="molecule type" value="Transcribed_RNA"/>
</dbReference>
<protein>
    <submittedName>
        <fullName evidence="1">Uncharacterized protein</fullName>
    </submittedName>
</protein>
<sequence length="65" mass="7486">MPRLGLYTYIEKSILRHMSLTCWTALSAELRPAHFSLAKENPHENVPPSHCSRPVPCNTMLYPDY</sequence>
<proteinExistence type="predicted"/>
<name>A0A0E9S5H2_ANGAN</name>
<accession>A0A0E9S5H2</accession>